<reference evidence="2" key="1">
    <citation type="journal article" date="2022" name="bioRxiv">
        <title>Sequencing and chromosome-scale assembly of the giantPleurodeles waltlgenome.</title>
        <authorList>
            <person name="Brown T."/>
            <person name="Elewa A."/>
            <person name="Iarovenko S."/>
            <person name="Subramanian E."/>
            <person name="Araus A.J."/>
            <person name="Petzold A."/>
            <person name="Susuki M."/>
            <person name="Suzuki K.-i.T."/>
            <person name="Hayashi T."/>
            <person name="Toyoda A."/>
            <person name="Oliveira C."/>
            <person name="Osipova E."/>
            <person name="Leigh N.D."/>
            <person name="Simon A."/>
            <person name="Yun M.H."/>
        </authorList>
    </citation>
    <scope>NUCLEOTIDE SEQUENCE</scope>
    <source>
        <strain evidence="2">20211129_DDA</strain>
        <tissue evidence="2">Liver</tissue>
    </source>
</reference>
<keyword evidence="3" id="KW-1185">Reference proteome</keyword>
<organism evidence="2 3">
    <name type="scientific">Pleurodeles waltl</name>
    <name type="common">Iberian ribbed newt</name>
    <dbReference type="NCBI Taxonomy" id="8319"/>
    <lineage>
        <taxon>Eukaryota</taxon>
        <taxon>Metazoa</taxon>
        <taxon>Chordata</taxon>
        <taxon>Craniata</taxon>
        <taxon>Vertebrata</taxon>
        <taxon>Euteleostomi</taxon>
        <taxon>Amphibia</taxon>
        <taxon>Batrachia</taxon>
        <taxon>Caudata</taxon>
        <taxon>Salamandroidea</taxon>
        <taxon>Salamandridae</taxon>
        <taxon>Pleurodelinae</taxon>
        <taxon>Pleurodeles</taxon>
    </lineage>
</organism>
<evidence type="ECO:0000313" key="3">
    <source>
        <dbReference type="Proteomes" id="UP001066276"/>
    </source>
</evidence>
<feature type="compositionally biased region" description="Basic and acidic residues" evidence="1">
    <location>
        <begin position="61"/>
        <end position="90"/>
    </location>
</feature>
<name>A0AAV7NLS7_PLEWA</name>
<dbReference type="Proteomes" id="UP001066276">
    <property type="component" value="Chromosome 8"/>
</dbReference>
<dbReference type="AlphaFoldDB" id="A0AAV7NLS7"/>
<evidence type="ECO:0000313" key="2">
    <source>
        <dbReference type="EMBL" id="KAJ1115609.1"/>
    </source>
</evidence>
<comment type="caution">
    <text evidence="2">The sequence shown here is derived from an EMBL/GenBank/DDBJ whole genome shotgun (WGS) entry which is preliminary data.</text>
</comment>
<feature type="region of interest" description="Disordered" evidence="1">
    <location>
        <begin position="60"/>
        <end position="90"/>
    </location>
</feature>
<sequence length="90" mass="10140">MGLVESYNEDEMHVPRNTLPSVINMSCSWGRPPDQSFSSSLVIGTLNRSELSSRANTITRYKPEADRSEAKLPRDQVDCGKHRFTEQRGA</sequence>
<evidence type="ECO:0000256" key="1">
    <source>
        <dbReference type="SAM" id="MobiDB-lite"/>
    </source>
</evidence>
<accession>A0AAV7NLS7</accession>
<protein>
    <submittedName>
        <fullName evidence="2">Uncharacterized protein</fullName>
    </submittedName>
</protein>
<proteinExistence type="predicted"/>
<dbReference type="EMBL" id="JANPWB010000012">
    <property type="protein sequence ID" value="KAJ1115609.1"/>
    <property type="molecule type" value="Genomic_DNA"/>
</dbReference>
<gene>
    <name evidence="2" type="ORF">NDU88_003831</name>
</gene>